<evidence type="ECO:0000256" key="1">
    <source>
        <dbReference type="ARBA" id="ARBA00004167"/>
    </source>
</evidence>
<evidence type="ECO:0000256" key="6">
    <source>
        <dbReference type="SAM" id="Phobius"/>
    </source>
</evidence>
<feature type="compositionally biased region" description="Pro residues" evidence="5">
    <location>
        <begin position="7"/>
        <end position="41"/>
    </location>
</feature>
<evidence type="ECO:0000256" key="3">
    <source>
        <dbReference type="ARBA" id="ARBA00022989"/>
    </source>
</evidence>
<dbReference type="PANTHER" id="PTHR30168:SF0">
    <property type="entry name" value="INNER MEMBRANE PROTEIN"/>
    <property type="match status" value="1"/>
</dbReference>
<comment type="subcellular location">
    <subcellularLocation>
        <location evidence="1">Membrane</location>
        <topology evidence="1">Single-pass membrane protein</topology>
    </subcellularLocation>
</comment>
<accession>A0A841SC29</accession>
<name>A0A841SC29_9ACTN</name>
<keyword evidence="2 6" id="KW-0812">Transmembrane</keyword>
<feature type="transmembrane region" description="Helical" evidence="6">
    <location>
        <begin position="80"/>
        <end position="102"/>
    </location>
</feature>
<dbReference type="Pfam" id="PF04228">
    <property type="entry name" value="Zn_peptidase"/>
    <property type="match status" value="1"/>
</dbReference>
<keyword evidence="3 6" id="KW-1133">Transmembrane helix</keyword>
<reference evidence="7 8" key="1">
    <citation type="submission" date="2020-08" db="EMBL/GenBank/DDBJ databases">
        <title>Sequencing the genomes of 1000 actinobacteria strains.</title>
        <authorList>
            <person name="Klenk H.-P."/>
        </authorList>
    </citation>
    <scope>NUCLEOTIDE SEQUENCE [LARGE SCALE GENOMIC DNA]</scope>
    <source>
        <strain evidence="7 8">DSM 15626</strain>
    </source>
</reference>
<feature type="region of interest" description="Disordered" evidence="5">
    <location>
        <begin position="1"/>
        <end position="77"/>
    </location>
</feature>
<comment type="caution">
    <text evidence="7">The sequence shown here is derived from an EMBL/GenBank/DDBJ whole genome shotgun (WGS) entry which is preliminary data.</text>
</comment>
<feature type="compositionally biased region" description="Low complexity" evidence="5">
    <location>
        <begin position="139"/>
        <end position="158"/>
    </location>
</feature>
<gene>
    <name evidence="7" type="ORF">HNR71_002129</name>
</gene>
<dbReference type="InterPro" id="IPR007343">
    <property type="entry name" value="Uncharacterised_pept_Zn_put"/>
</dbReference>
<evidence type="ECO:0000313" key="7">
    <source>
        <dbReference type="EMBL" id="MBB6566492.1"/>
    </source>
</evidence>
<dbReference type="AlphaFoldDB" id="A0A841SC29"/>
<dbReference type="PANTHER" id="PTHR30168">
    <property type="entry name" value="PUTATIVE MEMBRANE PROTEIN YPFJ"/>
    <property type="match status" value="1"/>
</dbReference>
<dbReference type="Proteomes" id="UP000553957">
    <property type="component" value="Unassembled WGS sequence"/>
</dbReference>
<feature type="region of interest" description="Disordered" evidence="5">
    <location>
        <begin position="104"/>
        <end position="176"/>
    </location>
</feature>
<evidence type="ECO:0000313" key="8">
    <source>
        <dbReference type="Proteomes" id="UP000553957"/>
    </source>
</evidence>
<keyword evidence="7" id="KW-0645">Protease</keyword>
<dbReference type="GO" id="GO:0006508">
    <property type="term" value="P:proteolysis"/>
    <property type="evidence" value="ECO:0007669"/>
    <property type="project" value="UniProtKB-KW"/>
</dbReference>
<sequence length="408" mass="44685">MSGNQWGPPPGQYPQQPPPGQYPQQPPHFPPPQGHFPPGQPPYQGVPQPYYAPPPPGQPQFGWGPQQPRPPRKKGSAGKAALIVLGVIGVAVAGMVGLSAALKDAGSSYSSDPTPSYTYSPTTSPTTTQPTAGPPTPVASPTTTKPVPVATRPTAPRTTKPKPKKPQVSDLDRVARNRVYKSAGTMRSVGCRESSARPATAAGAKVNYRNLINCLNRSWPAMVQRSGVTFRPPRLMTFTGTVQSPCGAWSDTGPPFYCPSNGTIYMNITEDTRNYALPNDYDKVWARMWMLHQLAHEYGHHVQNLTGIMGATHQLQYEAPTRAKELEWSRRLELQASCFGDIFIGSNRSSYPITGQSKFQWNFLIGAWTDHNNDHGDGVNHKYWALRGWNSRNPSVCNTFTASSRRVQ</sequence>
<evidence type="ECO:0000256" key="5">
    <source>
        <dbReference type="SAM" id="MobiDB-lite"/>
    </source>
</evidence>
<dbReference type="PRINTS" id="PR01217">
    <property type="entry name" value="PRICHEXTENSN"/>
</dbReference>
<evidence type="ECO:0000256" key="4">
    <source>
        <dbReference type="ARBA" id="ARBA00023136"/>
    </source>
</evidence>
<evidence type="ECO:0000256" key="2">
    <source>
        <dbReference type="ARBA" id="ARBA00022692"/>
    </source>
</evidence>
<dbReference type="GO" id="GO:0008237">
    <property type="term" value="F:metallopeptidase activity"/>
    <property type="evidence" value="ECO:0007669"/>
    <property type="project" value="UniProtKB-KW"/>
</dbReference>
<organism evidence="7 8">
    <name type="scientific">Kribbella sandramycini</name>
    <dbReference type="NCBI Taxonomy" id="60450"/>
    <lineage>
        <taxon>Bacteria</taxon>
        <taxon>Bacillati</taxon>
        <taxon>Actinomycetota</taxon>
        <taxon>Actinomycetes</taxon>
        <taxon>Propionibacteriales</taxon>
        <taxon>Kribbellaceae</taxon>
        <taxon>Kribbella</taxon>
    </lineage>
</organism>
<dbReference type="RefSeq" id="WP_337796749.1">
    <property type="nucleotide sequence ID" value="NZ_BAAAGT010000004.1"/>
</dbReference>
<dbReference type="GO" id="GO:0016020">
    <property type="term" value="C:membrane"/>
    <property type="evidence" value="ECO:0007669"/>
    <property type="project" value="UniProtKB-SubCell"/>
</dbReference>
<feature type="compositionally biased region" description="Low complexity" evidence="5">
    <location>
        <begin position="107"/>
        <end position="131"/>
    </location>
</feature>
<keyword evidence="7" id="KW-0482">Metalloprotease</keyword>
<proteinExistence type="predicted"/>
<dbReference type="EMBL" id="JACHKF010000001">
    <property type="protein sequence ID" value="MBB6566492.1"/>
    <property type="molecule type" value="Genomic_DNA"/>
</dbReference>
<keyword evidence="7" id="KW-0378">Hydrolase</keyword>
<keyword evidence="4 6" id="KW-0472">Membrane</keyword>
<protein>
    <submittedName>
        <fullName evidence="7">Putative metalloprotease</fullName>
    </submittedName>
</protein>